<reference evidence="2" key="1">
    <citation type="journal article" date="2014" name="Front. Microbiol.">
        <title>High frequency of phylogenetically diverse reductive dehalogenase-homologous genes in deep subseafloor sedimentary metagenomes.</title>
        <authorList>
            <person name="Kawai M."/>
            <person name="Futagami T."/>
            <person name="Toyoda A."/>
            <person name="Takaki Y."/>
            <person name="Nishi S."/>
            <person name="Hori S."/>
            <person name="Arai W."/>
            <person name="Tsubouchi T."/>
            <person name="Morono Y."/>
            <person name="Uchiyama I."/>
            <person name="Ito T."/>
            <person name="Fujiyama A."/>
            <person name="Inagaki F."/>
            <person name="Takami H."/>
        </authorList>
    </citation>
    <scope>NUCLEOTIDE SEQUENCE</scope>
    <source>
        <strain evidence="2">Expedition CK06-06</strain>
    </source>
</reference>
<feature type="compositionally biased region" description="Polar residues" evidence="1">
    <location>
        <begin position="52"/>
        <end position="67"/>
    </location>
</feature>
<evidence type="ECO:0000256" key="1">
    <source>
        <dbReference type="SAM" id="MobiDB-lite"/>
    </source>
</evidence>
<feature type="region of interest" description="Disordered" evidence="1">
    <location>
        <begin position="89"/>
        <end position="116"/>
    </location>
</feature>
<sequence>KPGKETKPTTTTITPKIRLAIRPKTYKGMDGFTVKGQYTLSQLRDIYNQKSPQSKLMDNSRSHQITINPEHPTTKRWAKDQGVADVLGIDNPPNITKPTRSTGKITYQTGKGVKPR</sequence>
<feature type="non-terminal residue" evidence="2">
    <location>
        <position position="1"/>
    </location>
</feature>
<gene>
    <name evidence="2" type="ORF">S01H4_28762</name>
</gene>
<accession>X1AY79</accession>
<comment type="caution">
    <text evidence="2">The sequence shown here is derived from an EMBL/GenBank/DDBJ whole genome shotgun (WGS) entry which is preliminary data.</text>
</comment>
<feature type="region of interest" description="Disordered" evidence="1">
    <location>
        <begin position="52"/>
        <end position="71"/>
    </location>
</feature>
<evidence type="ECO:0000313" key="2">
    <source>
        <dbReference type="EMBL" id="GAG88174.1"/>
    </source>
</evidence>
<organism evidence="2">
    <name type="scientific">marine sediment metagenome</name>
    <dbReference type="NCBI Taxonomy" id="412755"/>
    <lineage>
        <taxon>unclassified sequences</taxon>
        <taxon>metagenomes</taxon>
        <taxon>ecological metagenomes</taxon>
    </lineage>
</organism>
<proteinExistence type="predicted"/>
<dbReference type="EMBL" id="BART01014402">
    <property type="protein sequence ID" value="GAG88174.1"/>
    <property type="molecule type" value="Genomic_DNA"/>
</dbReference>
<dbReference type="AlphaFoldDB" id="X1AY79"/>
<feature type="compositionally biased region" description="Polar residues" evidence="1">
    <location>
        <begin position="93"/>
        <end position="109"/>
    </location>
</feature>
<protein>
    <submittedName>
        <fullName evidence="2">Uncharacterized protein</fullName>
    </submittedName>
</protein>
<name>X1AY79_9ZZZZ</name>